<keyword evidence="3" id="KW-1185">Reference proteome</keyword>
<dbReference type="PANTHER" id="PTHR34219">
    <property type="entry name" value="IRON-REGULATED INNER MEMBRANE PROTEIN-RELATED"/>
    <property type="match status" value="1"/>
</dbReference>
<feature type="transmembrane region" description="Helical" evidence="1">
    <location>
        <begin position="462"/>
        <end position="483"/>
    </location>
</feature>
<keyword evidence="1" id="KW-1133">Transmembrane helix</keyword>
<dbReference type="Pfam" id="PF03929">
    <property type="entry name" value="PepSY_TM"/>
    <property type="match status" value="1"/>
</dbReference>
<feature type="transmembrane region" description="Helical" evidence="1">
    <location>
        <begin position="264"/>
        <end position="285"/>
    </location>
</feature>
<feature type="transmembrane region" description="Helical" evidence="1">
    <location>
        <begin position="220"/>
        <end position="243"/>
    </location>
</feature>
<feature type="transmembrane region" description="Helical" evidence="1">
    <location>
        <begin position="25"/>
        <end position="47"/>
    </location>
</feature>
<organism evidence="2 3">
    <name type="scientific">Novosphingobium cyanobacteriorum</name>
    <dbReference type="NCBI Taxonomy" id="3024215"/>
    <lineage>
        <taxon>Bacteria</taxon>
        <taxon>Pseudomonadati</taxon>
        <taxon>Pseudomonadota</taxon>
        <taxon>Alphaproteobacteria</taxon>
        <taxon>Sphingomonadales</taxon>
        <taxon>Sphingomonadaceae</taxon>
        <taxon>Novosphingobium</taxon>
    </lineage>
</organism>
<name>A0ABT6CFM7_9SPHN</name>
<dbReference type="Proteomes" id="UP001222770">
    <property type="component" value="Unassembled WGS sequence"/>
</dbReference>
<reference evidence="2 3" key="1">
    <citation type="submission" date="2023-03" db="EMBL/GenBank/DDBJ databases">
        <title>Novosphingobium cyanobacteriorum sp. nov., isolated from a eutrophic reservoir during the Microcystis bloom period.</title>
        <authorList>
            <person name="Kang M."/>
            <person name="Le V."/>
            <person name="Ko S.-R."/>
            <person name="Lee S.-A."/>
            <person name="Ahn C.-Y."/>
        </authorList>
    </citation>
    <scope>NUCLEOTIDE SEQUENCE [LARGE SCALE GENOMIC DNA]</scope>
    <source>
        <strain evidence="2 3">HBC54</strain>
    </source>
</reference>
<evidence type="ECO:0000256" key="1">
    <source>
        <dbReference type="SAM" id="Phobius"/>
    </source>
</evidence>
<accession>A0ABT6CFM7</accession>
<evidence type="ECO:0000313" key="3">
    <source>
        <dbReference type="Proteomes" id="UP001222770"/>
    </source>
</evidence>
<gene>
    <name evidence="2" type="ORF">POM99_05855</name>
</gene>
<dbReference type="RefSeq" id="WP_277275923.1">
    <property type="nucleotide sequence ID" value="NZ_JAROCY010000004.1"/>
</dbReference>
<comment type="caution">
    <text evidence="2">The sequence shown here is derived from an EMBL/GenBank/DDBJ whole genome shotgun (WGS) entry which is preliminary data.</text>
</comment>
<sequence length="488" mass="54557">MSTSDMLGGALAHHLRRWLFLVHRWIGIVTCLLFTIWLLSGLVMIYVPFPSLSKAERLAGQTPINWSAVRVSAEAARRGAGGEPVRSLTLEMRDRAPVWQIETWNARLLSISAVSGQGLAETNVSSARRIAGDFGHRAVRAIIAVDRDQWTVAGNFDRHRPLWKAALAGDGGRVLYVSSQTGEVVLDTNANERFWNWLGSVPHWIYPTVLRQNNLLWRQVVMWVSGPCIIGAITGLWIGLLRLRAGRRRYSARRITPYRGWMKWHHIAGLAGGTFLTTWIFSGWLSVDPGRLFASPGLSRTSQISYAGVDKPLTLALSALERTSAGAKQVRIRWSLGAPQVVIEHGAKQAIVLNGNTLTQWQTDRAAVLQRAGQLVPEGQIVAVDRLDAPDAYWYETDGQPLLPVMRVRYDDSARSWVYIDPASGAIVGETDSRRRVYRWAFDLLHKWDMNGLTQARPAWDLVLWLMSLAGLVIALSGVVIGWRRLNR</sequence>
<evidence type="ECO:0000313" key="2">
    <source>
        <dbReference type="EMBL" id="MDF8332721.1"/>
    </source>
</evidence>
<dbReference type="PANTHER" id="PTHR34219:SF6">
    <property type="entry name" value="BLR3280 PROTEIN"/>
    <property type="match status" value="1"/>
</dbReference>
<proteinExistence type="predicted"/>
<dbReference type="InterPro" id="IPR005625">
    <property type="entry name" value="PepSY-ass_TM"/>
</dbReference>
<keyword evidence="1" id="KW-0812">Transmembrane</keyword>
<protein>
    <submittedName>
        <fullName evidence="2">PepSY domain-containing protein</fullName>
    </submittedName>
</protein>
<dbReference type="EMBL" id="JAROCY010000004">
    <property type="protein sequence ID" value="MDF8332721.1"/>
    <property type="molecule type" value="Genomic_DNA"/>
</dbReference>
<keyword evidence="1" id="KW-0472">Membrane</keyword>